<gene>
    <name evidence="2" type="ORF">NG895_05165</name>
</gene>
<dbReference type="Proteomes" id="UP001155241">
    <property type="component" value="Unassembled WGS sequence"/>
</dbReference>
<sequence>MLNLFSEGPVRRHWVLASAVTTLLLAGGGWPAQEASAQDRTDPGQSYFATIEQLYRADHRDALRGFRGELRGGIRVGLARWVDSICYRAMLGETYYQMGYPREALAEFDAACELFLTYPRWLLSVRFQNPRVDSNVQRRIAPWGTSTRRPTYGIFSDTMLVTQGEFLTENRVRQGGALQSPQFWRLNVIEVMRATALSIRRRNEILGPLGKYDRTSKDLVDALARGGNTARNHWSNAWTGILLGLAQQGVGESQQALANLSRSTLVDGRFDHPLTGVALLAQAQVAMESGNAKAALGLATEASYAGYAYDDYDVLASSFEMIHRAWMAGGNTGAMPALATAANWADRKNLDYLAAICLTASAEELVSAGDANGATNMLRGISARRRDLRTCRIASERRYVEAFIAYLEGNIAQGDKATAEAVALEATHSLRHHQIVLTNERIDSGQVSSRVAVDLYALLLRDPASKDWASDPLEVLVNLSTSYEGPLRRWLLSALSRDEILPAIDIADITKRRRFWSAQPVGGRLLAIRNLLEADPAQLPPDASVEHRNLMLRVPEYKQLLDEAADLHKQLEAEPLADGEGRVPQERYGQLKRLAKNAEQRETLVRQLVLRRDPTALLLPPAVLAKDLQQQLKQGQAVIVFHQSANSFFAFILTQQAYHHWQLPEAGPLAEKTVEMLRTMGHFTQNRELDASNLAIDGWAPMAKQFGDMLFAESRLDLASTTELIIVPDGILWHAPIEPLMPSTGGNKDMIIDRTPVRYVPTLGWAAPDRIRPRPIRTTLIAASSGTGAGGYLPQQALEELAATATGSAVIDTPVAVGSSLIAGLAEQAIVLADATLDPTEPYNFTPVPLDRSSSQSALSHWLTLPLPDCQRLLLGGVHTAAETGLKSRGRGRNDAVNAGPEMFQAHCALLASGAKTVLMSRWQTSGKTHRDLLREMTLELPHTAADQAWRRSVALARRTDLDAAQEPRYRRGDEGAEPLPAEHPFFWSGYILVDTGFDPTPPDEADAKAP</sequence>
<reference evidence="2" key="1">
    <citation type="submission" date="2022-06" db="EMBL/GenBank/DDBJ databases">
        <title>Aeoliella straminimaris, a novel planctomycete from sediments.</title>
        <authorList>
            <person name="Vitorino I.R."/>
            <person name="Lage O.M."/>
        </authorList>
    </citation>
    <scope>NUCLEOTIDE SEQUENCE</scope>
    <source>
        <strain evidence="2">ICT_H6.2</strain>
    </source>
</reference>
<keyword evidence="3" id="KW-1185">Reference proteome</keyword>
<dbReference type="SUPFAM" id="SSF48452">
    <property type="entry name" value="TPR-like"/>
    <property type="match status" value="1"/>
</dbReference>
<evidence type="ECO:0000259" key="1">
    <source>
        <dbReference type="Pfam" id="PF12770"/>
    </source>
</evidence>
<organism evidence="2 3">
    <name type="scientific">Aeoliella straminimaris</name>
    <dbReference type="NCBI Taxonomy" id="2954799"/>
    <lineage>
        <taxon>Bacteria</taxon>
        <taxon>Pseudomonadati</taxon>
        <taxon>Planctomycetota</taxon>
        <taxon>Planctomycetia</taxon>
        <taxon>Pirellulales</taxon>
        <taxon>Lacipirellulaceae</taxon>
        <taxon>Aeoliella</taxon>
    </lineage>
</organism>
<dbReference type="InterPro" id="IPR024983">
    <property type="entry name" value="CHAT_dom"/>
</dbReference>
<dbReference type="InterPro" id="IPR006311">
    <property type="entry name" value="TAT_signal"/>
</dbReference>
<dbReference type="InterPro" id="IPR011990">
    <property type="entry name" value="TPR-like_helical_dom_sf"/>
</dbReference>
<name>A0A9X2JHV1_9BACT</name>
<dbReference type="EMBL" id="JAMXLR010000020">
    <property type="protein sequence ID" value="MCO6043289.1"/>
    <property type="molecule type" value="Genomic_DNA"/>
</dbReference>
<comment type="caution">
    <text evidence="2">The sequence shown here is derived from an EMBL/GenBank/DDBJ whole genome shotgun (WGS) entry which is preliminary data.</text>
</comment>
<feature type="domain" description="CHAT" evidence="1">
    <location>
        <begin position="902"/>
        <end position="994"/>
    </location>
</feature>
<dbReference type="PROSITE" id="PS51318">
    <property type="entry name" value="TAT"/>
    <property type="match status" value="1"/>
</dbReference>
<dbReference type="AlphaFoldDB" id="A0A9X2JHV1"/>
<evidence type="ECO:0000313" key="3">
    <source>
        <dbReference type="Proteomes" id="UP001155241"/>
    </source>
</evidence>
<dbReference type="Pfam" id="PF12770">
    <property type="entry name" value="CHAT"/>
    <property type="match status" value="1"/>
</dbReference>
<protein>
    <submittedName>
        <fullName evidence="2">CHAT domain-containing protein</fullName>
    </submittedName>
</protein>
<accession>A0A9X2JHV1</accession>
<dbReference type="RefSeq" id="WP_252851395.1">
    <property type="nucleotide sequence ID" value="NZ_JAMXLR010000020.1"/>
</dbReference>
<proteinExistence type="predicted"/>
<evidence type="ECO:0000313" key="2">
    <source>
        <dbReference type="EMBL" id="MCO6043289.1"/>
    </source>
</evidence>